<dbReference type="OrthoDB" id="9785372at2"/>
<dbReference type="InterPro" id="IPR051606">
    <property type="entry name" value="Polyketide_Oxido-like"/>
</dbReference>
<dbReference type="Pfam" id="PF13460">
    <property type="entry name" value="NAD_binding_10"/>
    <property type="match status" value="1"/>
</dbReference>
<dbReference type="RefSeq" id="WP_126825445.1">
    <property type="nucleotide sequence ID" value="NZ_JBHLWU010000002.1"/>
</dbReference>
<dbReference type="InterPro" id="IPR016040">
    <property type="entry name" value="NAD(P)-bd_dom"/>
</dbReference>
<feature type="domain" description="NAD(P)-binding" evidence="1">
    <location>
        <begin position="7"/>
        <end position="191"/>
    </location>
</feature>
<dbReference type="AlphaFoldDB" id="A0A430AHL3"/>
<proteinExistence type="predicted"/>
<evidence type="ECO:0000259" key="1">
    <source>
        <dbReference type="Pfam" id="PF13460"/>
    </source>
</evidence>
<protein>
    <recommendedName>
        <fullName evidence="1">NAD(P)-binding domain-containing protein</fullName>
    </recommendedName>
</protein>
<sequence length="208" mass="22515">MKLAIIGATGKVGKLVVKEAKERNIDVSAVVRQGGKTGIPEIVKDVYALTKEDVASFDVVISALGFVGADAAYEFEKSTQHLIQIFSGLETRLIIVGGAGSLYVDPAHQLQLKDTPDFPEVYKPFAESQAVQLDTIRNAKNVHWTYLSPAADFQADGKRVGSYQVAGEEFTVNQAGQSFISYADYAIAIVEEAIAGKHKNARFSVYQA</sequence>
<dbReference type="InterPro" id="IPR036291">
    <property type="entry name" value="NAD(P)-bd_dom_sf"/>
</dbReference>
<comment type="caution">
    <text evidence="2">The sequence shown here is derived from an EMBL/GenBank/DDBJ whole genome shotgun (WGS) entry which is preliminary data.</text>
</comment>
<dbReference type="GO" id="GO:0016646">
    <property type="term" value="F:oxidoreductase activity, acting on the CH-NH group of donors, NAD or NADP as acceptor"/>
    <property type="evidence" value="ECO:0007669"/>
    <property type="project" value="TreeGrafter"/>
</dbReference>
<accession>A0A430AHL3</accession>
<dbReference type="PANTHER" id="PTHR43355:SF2">
    <property type="entry name" value="FLAVIN REDUCTASE (NADPH)"/>
    <property type="match status" value="1"/>
</dbReference>
<dbReference type="Proteomes" id="UP000288669">
    <property type="component" value="Unassembled WGS sequence"/>
</dbReference>
<dbReference type="SUPFAM" id="SSF51735">
    <property type="entry name" value="NAD(P)-binding Rossmann-fold domains"/>
    <property type="match status" value="1"/>
</dbReference>
<dbReference type="EMBL" id="NGJZ01000002">
    <property type="protein sequence ID" value="RSU07378.1"/>
    <property type="molecule type" value="Genomic_DNA"/>
</dbReference>
<organism evidence="2 3">
    <name type="scientific">Vagococcus entomophilus</name>
    <dbReference type="NCBI Taxonomy" id="1160095"/>
    <lineage>
        <taxon>Bacteria</taxon>
        <taxon>Bacillati</taxon>
        <taxon>Bacillota</taxon>
        <taxon>Bacilli</taxon>
        <taxon>Lactobacillales</taxon>
        <taxon>Enterococcaceae</taxon>
        <taxon>Vagococcus</taxon>
    </lineage>
</organism>
<gene>
    <name evidence="2" type="ORF">CBF30_09015</name>
</gene>
<name>A0A430AHL3_9ENTE</name>
<keyword evidence="3" id="KW-1185">Reference proteome</keyword>
<evidence type="ECO:0000313" key="3">
    <source>
        <dbReference type="Proteomes" id="UP000288669"/>
    </source>
</evidence>
<reference evidence="2 3" key="1">
    <citation type="submission" date="2017-05" db="EMBL/GenBank/DDBJ databases">
        <title>Vagococcus spp. assemblies.</title>
        <authorList>
            <person name="Gulvik C.A."/>
        </authorList>
    </citation>
    <scope>NUCLEOTIDE SEQUENCE [LARGE SCALE GENOMIC DNA]</scope>
    <source>
        <strain evidence="2 3">DSM 24756</strain>
    </source>
</reference>
<dbReference type="Gene3D" id="3.40.50.720">
    <property type="entry name" value="NAD(P)-binding Rossmann-like Domain"/>
    <property type="match status" value="1"/>
</dbReference>
<evidence type="ECO:0000313" key="2">
    <source>
        <dbReference type="EMBL" id="RSU07378.1"/>
    </source>
</evidence>
<dbReference type="PANTHER" id="PTHR43355">
    <property type="entry name" value="FLAVIN REDUCTASE (NADPH)"/>
    <property type="match status" value="1"/>
</dbReference>